<feature type="domain" description="Amidohydrolase-related" evidence="6">
    <location>
        <begin position="84"/>
        <end position="449"/>
    </location>
</feature>
<keyword evidence="4" id="KW-0862">Zinc</keyword>
<comment type="cofactor">
    <cofactor evidence="1">
        <name>Zn(2+)</name>
        <dbReference type="ChEBI" id="CHEBI:29105"/>
    </cofactor>
</comment>
<dbReference type="OrthoDB" id="194468at2759"/>
<evidence type="ECO:0000256" key="3">
    <source>
        <dbReference type="ARBA" id="ARBA00022801"/>
    </source>
</evidence>
<feature type="signal peptide" evidence="5">
    <location>
        <begin position="1"/>
        <end position="23"/>
    </location>
</feature>
<dbReference type="Proteomes" id="UP000730481">
    <property type="component" value="Unassembled WGS sequence"/>
</dbReference>
<gene>
    <name evidence="7" type="ORF">FBEOM_6708</name>
</gene>
<dbReference type="Pfam" id="PF01979">
    <property type="entry name" value="Amidohydro_1"/>
    <property type="match status" value="1"/>
</dbReference>
<evidence type="ECO:0000256" key="4">
    <source>
        <dbReference type="ARBA" id="ARBA00022833"/>
    </source>
</evidence>
<keyword evidence="5" id="KW-0732">Signal</keyword>
<name>A0A9P5AIK7_9HYPO</name>
<dbReference type="SUPFAM" id="SSF51556">
    <property type="entry name" value="Metallo-dependent hydrolases"/>
    <property type="match status" value="1"/>
</dbReference>
<dbReference type="InterPro" id="IPR032466">
    <property type="entry name" value="Metal_Hydrolase"/>
</dbReference>
<keyword evidence="8" id="KW-1185">Reference proteome</keyword>
<keyword evidence="3" id="KW-0378">Hydrolase</keyword>
<reference evidence="7" key="2">
    <citation type="submission" date="2020-02" db="EMBL/GenBank/DDBJ databases">
        <title>Identification and distribution of gene clusters putatively required for synthesis of sphingolipid metabolism inhibitors in phylogenetically diverse species of the filamentous fungus Fusarium.</title>
        <authorList>
            <person name="Kim H.-S."/>
            <person name="Busman M."/>
            <person name="Brown D.W."/>
            <person name="Divon H."/>
            <person name="Uhlig S."/>
            <person name="Proctor R.H."/>
        </authorList>
    </citation>
    <scope>NUCLEOTIDE SEQUENCE</scope>
    <source>
        <strain evidence="7">NRRL 25174</strain>
    </source>
</reference>
<evidence type="ECO:0000256" key="2">
    <source>
        <dbReference type="ARBA" id="ARBA00022723"/>
    </source>
</evidence>
<sequence length="519" mass="57503">MHYQSFLSVCCLNLISFTRLSQASSILFTGATIIAFDEALDNLNVIRNGSLLVKDDRIAGIWPAKSELSSAPRDTEVIDATGKIITPGFIDTHRHGWHTLFKTLMSNTTIAEYFGRFSEFASAGRLNPDQVYISQLAGLYEALNAGVTTTLDHAHHTFSDDTSYAGLNASIESGARVIWAYAFHNVTNYTVSEQLVNFRDIAKAAKFNGTNVDLGIACDFFGGVDAVVQDVDAVFNLARQWELTRLGNTMFQSSPHIPLEVLMDTVSNGPRELHTFEMLNISIPVVLSHASFLTYEEAALMRSSNQFISINAESEMHAGVTHPQSTYIMDHAALGMDTHAWFSTDMVTQARLWLQSTRVKRYNQVLETWHVPATNPMSVVQAFRLITRSGGLALHRPDLGVLSVGAKADLVVFDGTSPGMLGWTDPVAAVILHSNVGDMEHVLVNGHFVKRDFKLVAKDYLKVKSRFLETARWAQETWHSIPYPPREEIYVSGAPFKDTLQIDATPGNGSGYGEVYQYR</sequence>
<evidence type="ECO:0000313" key="8">
    <source>
        <dbReference type="Proteomes" id="UP000730481"/>
    </source>
</evidence>
<organism evidence="7 8">
    <name type="scientific">Fusarium beomiforme</name>
    <dbReference type="NCBI Taxonomy" id="44412"/>
    <lineage>
        <taxon>Eukaryota</taxon>
        <taxon>Fungi</taxon>
        <taxon>Dikarya</taxon>
        <taxon>Ascomycota</taxon>
        <taxon>Pezizomycotina</taxon>
        <taxon>Sordariomycetes</taxon>
        <taxon>Hypocreomycetidae</taxon>
        <taxon>Hypocreales</taxon>
        <taxon>Nectriaceae</taxon>
        <taxon>Fusarium</taxon>
        <taxon>Fusarium burgessii species complex</taxon>
    </lineage>
</organism>
<dbReference type="Gene3D" id="3.20.20.140">
    <property type="entry name" value="Metal-dependent hydrolases"/>
    <property type="match status" value="1"/>
</dbReference>
<proteinExistence type="predicted"/>
<dbReference type="Gene3D" id="2.30.40.10">
    <property type="entry name" value="Urease, subunit C, domain 1"/>
    <property type="match status" value="1"/>
</dbReference>
<reference evidence="7" key="1">
    <citation type="journal article" date="2017" name="Mycologia">
        <title>Fusarium algeriense, sp. nov., a novel toxigenic crown rot pathogen of durum wheat from Algeria is nested in the Fusarium burgessii species complex.</title>
        <authorList>
            <person name="Laraba I."/>
            <person name="Keddad A."/>
            <person name="Boureghda H."/>
            <person name="Abdallah N."/>
            <person name="Vaughan M.M."/>
            <person name="Proctor R.H."/>
            <person name="Busman M."/>
            <person name="O'Donnell K."/>
        </authorList>
    </citation>
    <scope>NUCLEOTIDE SEQUENCE</scope>
    <source>
        <strain evidence="7">NRRL 25174</strain>
    </source>
</reference>
<dbReference type="PANTHER" id="PTHR11271:SF37">
    <property type="entry name" value="FAMILY PROTEIN, PUTATIVE (AFU_ORTHOLOGUE AFUA_4G00460)-RELATED"/>
    <property type="match status" value="1"/>
</dbReference>
<evidence type="ECO:0000259" key="6">
    <source>
        <dbReference type="Pfam" id="PF01979"/>
    </source>
</evidence>
<dbReference type="InterPro" id="IPR051607">
    <property type="entry name" value="Metallo-dep_hydrolases"/>
</dbReference>
<dbReference type="GO" id="GO:0019239">
    <property type="term" value="F:deaminase activity"/>
    <property type="evidence" value="ECO:0007669"/>
    <property type="project" value="TreeGrafter"/>
</dbReference>
<dbReference type="EMBL" id="PVQB02000287">
    <property type="protein sequence ID" value="KAF4339378.1"/>
    <property type="molecule type" value="Genomic_DNA"/>
</dbReference>
<feature type="chain" id="PRO_5040444717" evidence="5">
    <location>
        <begin position="24"/>
        <end position="519"/>
    </location>
</feature>
<comment type="caution">
    <text evidence="7">The sequence shown here is derived from an EMBL/GenBank/DDBJ whole genome shotgun (WGS) entry which is preliminary data.</text>
</comment>
<accession>A0A9P5AIK7</accession>
<evidence type="ECO:0000256" key="1">
    <source>
        <dbReference type="ARBA" id="ARBA00001947"/>
    </source>
</evidence>
<dbReference type="InterPro" id="IPR011059">
    <property type="entry name" value="Metal-dep_hydrolase_composite"/>
</dbReference>
<dbReference type="GO" id="GO:0046872">
    <property type="term" value="F:metal ion binding"/>
    <property type="evidence" value="ECO:0007669"/>
    <property type="project" value="UniProtKB-KW"/>
</dbReference>
<dbReference type="PANTHER" id="PTHR11271">
    <property type="entry name" value="GUANINE DEAMINASE"/>
    <property type="match status" value="1"/>
</dbReference>
<dbReference type="SUPFAM" id="SSF51338">
    <property type="entry name" value="Composite domain of metallo-dependent hydrolases"/>
    <property type="match status" value="1"/>
</dbReference>
<evidence type="ECO:0000313" key="7">
    <source>
        <dbReference type="EMBL" id="KAF4339378.1"/>
    </source>
</evidence>
<dbReference type="InterPro" id="IPR006680">
    <property type="entry name" value="Amidohydro-rel"/>
</dbReference>
<dbReference type="AlphaFoldDB" id="A0A9P5AIK7"/>
<keyword evidence="2" id="KW-0479">Metal-binding</keyword>
<evidence type="ECO:0000256" key="5">
    <source>
        <dbReference type="SAM" id="SignalP"/>
    </source>
</evidence>
<dbReference type="GO" id="GO:0005829">
    <property type="term" value="C:cytosol"/>
    <property type="evidence" value="ECO:0007669"/>
    <property type="project" value="TreeGrafter"/>
</dbReference>
<protein>
    <submittedName>
        <fullName evidence="7">Amidohydrolase</fullName>
    </submittedName>
</protein>